<reference evidence="1 2" key="1">
    <citation type="submission" date="2018-07" db="EMBL/GenBank/DDBJ databases">
        <title>Genome sequencing of Runella.</title>
        <authorList>
            <person name="Baek M.-G."/>
            <person name="Yi H."/>
        </authorList>
    </citation>
    <scope>NUCLEOTIDE SEQUENCE [LARGE SCALE GENOMIC DNA]</scope>
    <source>
        <strain evidence="1 2">HYN0085</strain>
    </source>
</reference>
<dbReference type="KEGG" id="run:DR864_05920"/>
<gene>
    <name evidence="1" type="ORF">DR864_05920</name>
</gene>
<evidence type="ECO:0000313" key="1">
    <source>
        <dbReference type="EMBL" id="AXE17299.1"/>
    </source>
</evidence>
<keyword evidence="2" id="KW-1185">Reference proteome</keyword>
<accession>A0A344TF78</accession>
<organism evidence="1 2">
    <name type="scientific">Runella rosea</name>
    <dbReference type="NCBI Taxonomy" id="2259595"/>
    <lineage>
        <taxon>Bacteria</taxon>
        <taxon>Pseudomonadati</taxon>
        <taxon>Bacteroidota</taxon>
        <taxon>Cytophagia</taxon>
        <taxon>Cytophagales</taxon>
        <taxon>Spirosomataceae</taxon>
        <taxon>Runella</taxon>
    </lineage>
</organism>
<sequence>MEIYRAEKIKTNAQQGFCDSGAKLQNSTAVLRFNFCAKLKICASIAPPSQSPKTLCAMLTASNKLYL</sequence>
<dbReference type="Proteomes" id="UP000251993">
    <property type="component" value="Chromosome"/>
</dbReference>
<dbReference type="EMBL" id="CP030850">
    <property type="protein sequence ID" value="AXE17299.1"/>
    <property type="molecule type" value="Genomic_DNA"/>
</dbReference>
<dbReference type="AlphaFoldDB" id="A0A344TF78"/>
<name>A0A344TF78_9BACT</name>
<proteinExistence type="predicted"/>
<protein>
    <submittedName>
        <fullName evidence="1">Uncharacterized protein</fullName>
    </submittedName>
</protein>
<evidence type="ECO:0000313" key="2">
    <source>
        <dbReference type="Proteomes" id="UP000251993"/>
    </source>
</evidence>
<dbReference type="OrthoDB" id="820611at2"/>